<protein>
    <recommendedName>
        <fullName evidence="3">endo-1,4-beta-xylanase</fullName>
        <ecNumber evidence="3">3.2.1.8</ecNumber>
    </recommendedName>
</protein>
<dbReference type="PROSITE" id="PS51760">
    <property type="entry name" value="GH10_2"/>
    <property type="match status" value="1"/>
</dbReference>
<keyword evidence="5" id="KW-0732">Signal</keyword>
<dbReference type="GO" id="GO:0045493">
    <property type="term" value="P:xylan catabolic process"/>
    <property type="evidence" value="ECO:0007669"/>
    <property type="project" value="UniProtKB-KW"/>
</dbReference>
<feature type="region of interest" description="Disordered" evidence="10">
    <location>
        <begin position="809"/>
        <end position="829"/>
    </location>
</feature>
<dbReference type="InterPro" id="IPR017853">
    <property type="entry name" value="GH"/>
</dbReference>
<proteinExistence type="inferred from homology"/>
<keyword evidence="7" id="KW-0119">Carbohydrate metabolism</keyword>
<keyword evidence="8" id="KW-0326">Glycosidase</keyword>
<organism evidence="12 13">
    <name type="scientific">Candidatus Halobonum tyrrellensis G22</name>
    <dbReference type="NCBI Taxonomy" id="1324957"/>
    <lineage>
        <taxon>Archaea</taxon>
        <taxon>Methanobacteriati</taxon>
        <taxon>Methanobacteriota</taxon>
        <taxon>Stenosarchaea group</taxon>
        <taxon>Halobacteria</taxon>
        <taxon>Halobacteriales</taxon>
        <taxon>Haloferacaceae</taxon>
        <taxon>Candidatus Halobonum</taxon>
    </lineage>
</organism>
<evidence type="ECO:0000259" key="11">
    <source>
        <dbReference type="PROSITE" id="PS51760"/>
    </source>
</evidence>
<dbReference type="eggNOG" id="arCOG07455">
    <property type="taxonomic scope" value="Archaea"/>
</dbReference>
<dbReference type="OrthoDB" id="346341at2157"/>
<reference evidence="12 13" key="1">
    <citation type="journal article" date="2013" name="Genome Announc.">
        <title>Draft Genome Sequence of 'Candidatus Halobonum tyrrellensis' Strain G22, Isolated from the Hypersaline Waters of Lake Tyrrell, Australia.</title>
        <authorList>
            <person name="Ugalde J.A."/>
            <person name="Narasingarao P."/>
            <person name="Kuo S."/>
            <person name="Podell S."/>
            <person name="Allen E.E."/>
        </authorList>
    </citation>
    <scope>NUCLEOTIDE SEQUENCE [LARGE SCALE GENOMIC DNA]</scope>
    <source>
        <strain evidence="12 13">G22</strain>
    </source>
</reference>
<dbReference type="Proteomes" id="UP000017840">
    <property type="component" value="Unassembled WGS sequence"/>
</dbReference>
<evidence type="ECO:0000256" key="10">
    <source>
        <dbReference type="SAM" id="MobiDB-lite"/>
    </source>
</evidence>
<feature type="region of interest" description="Disordered" evidence="10">
    <location>
        <begin position="1"/>
        <end position="36"/>
    </location>
</feature>
<dbReference type="PROSITE" id="PS51318">
    <property type="entry name" value="TAT"/>
    <property type="match status" value="1"/>
</dbReference>
<evidence type="ECO:0000313" key="13">
    <source>
        <dbReference type="Proteomes" id="UP000017840"/>
    </source>
</evidence>
<dbReference type="InterPro" id="IPR044846">
    <property type="entry name" value="GH10"/>
</dbReference>
<dbReference type="AlphaFoldDB" id="V4IV81"/>
<evidence type="ECO:0000256" key="4">
    <source>
        <dbReference type="ARBA" id="ARBA00022651"/>
    </source>
</evidence>
<dbReference type="EMBL" id="ASGZ01000064">
    <property type="protein sequence ID" value="ESP87112.1"/>
    <property type="molecule type" value="Genomic_DNA"/>
</dbReference>
<evidence type="ECO:0000256" key="8">
    <source>
        <dbReference type="ARBA" id="ARBA00023295"/>
    </source>
</evidence>
<evidence type="ECO:0000256" key="5">
    <source>
        <dbReference type="ARBA" id="ARBA00022729"/>
    </source>
</evidence>
<dbReference type="GO" id="GO:0031176">
    <property type="term" value="F:endo-1,4-beta-xylanase activity"/>
    <property type="evidence" value="ECO:0007669"/>
    <property type="project" value="UniProtKB-EC"/>
</dbReference>
<dbReference type="Gene3D" id="3.20.20.80">
    <property type="entry name" value="Glycosidases"/>
    <property type="match status" value="1"/>
</dbReference>
<evidence type="ECO:0000256" key="6">
    <source>
        <dbReference type="ARBA" id="ARBA00022801"/>
    </source>
</evidence>
<dbReference type="InterPro" id="IPR006311">
    <property type="entry name" value="TAT_signal"/>
</dbReference>
<evidence type="ECO:0000256" key="2">
    <source>
        <dbReference type="ARBA" id="ARBA00007495"/>
    </source>
</evidence>
<gene>
    <name evidence="12" type="ORF">K933_16382</name>
</gene>
<accession>V4IV81</accession>
<keyword evidence="9" id="KW-0624">Polysaccharide degradation</keyword>
<keyword evidence="6" id="KW-0378">Hydrolase</keyword>
<dbReference type="InterPro" id="IPR001000">
    <property type="entry name" value="GH10_dom"/>
</dbReference>
<sequence length="829" mass="91146">MPEDDNRAGERSGNARNGRDEESTPDAEGGPLGVDRRRYMQALSAAGLVGAGAAGAAADVPDAAPRQVEGSLDAYHQTLRADLTSADRQQRQLPPGACVYAATERAALDAFSVVGGGRETRVAVDTDAVPITVGERVTVPEGSDDPADHAYRGEISDHSFGEGDLLLAVAYLRSDDDDAEVTARFGYEYTDSSGETATTDNFVQRSAHVEPSERWMRYYFPVEVESVPDSEAVPSVEFRTGYGEQTVEFGGLALFDYGGADLALDTLPPYHYEGRSLDAEWRDAAHDRIDEHRTADVSVEVVGPDGEAVSGASVDVEMTDHEFDFGSAVSVGQLTGDTEDDRTYREVFADNFNKATVENGLKYPAWEGVWDISNEATRAALEWLNERDYPVRGHYLLWEQSDNSVGGGMSIENPDSYSAEELEALIADKIRNHAAEFEEDVVEWDMHNHPVWQSNFRDTEGLGWPAVDNWWAAADETTDLPLHTNEMGAIGGQWQRSAYDDYIAHLVDNDYPIDAIGFMGHHQQQYNQILDIETMIEGYDTFAEYDLPMLVTEFDIQIFSRRNAQDVAVQADYTRDFLTVAFSRPQVVGVVSWGFWEEDHWRPTGAYYDADWSLRANGEVYRNLVFDEWWTDASGTTGSGPYQVDFVAGEVEEELGESEDDYYGRQNRLIQYAHTEGGEVADRDTWINSLDPETRDAVTASDVEVDDGTASVSFTVADGEELTLSLAAYTLPGGEFSFDTADEQELVGSATETFGPGDHSLEIDLPESGAFTTSAYLGDHEVTVSADGEETTRTVSVTEPTERTITVELEGSEETTESVDAEPGALEAE</sequence>
<feature type="compositionally biased region" description="Basic and acidic residues" evidence="10">
    <location>
        <begin position="1"/>
        <end position="10"/>
    </location>
</feature>
<dbReference type="SUPFAM" id="SSF51445">
    <property type="entry name" value="(Trans)glycosidases"/>
    <property type="match status" value="1"/>
</dbReference>
<dbReference type="SMART" id="SM00633">
    <property type="entry name" value="Glyco_10"/>
    <property type="match status" value="1"/>
</dbReference>
<dbReference type="PANTHER" id="PTHR31490">
    <property type="entry name" value="GLYCOSYL HYDROLASE"/>
    <property type="match status" value="1"/>
</dbReference>
<evidence type="ECO:0000256" key="1">
    <source>
        <dbReference type="ARBA" id="ARBA00000681"/>
    </source>
</evidence>
<feature type="domain" description="GH10" evidence="11">
    <location>
        <begin position="328"/>
        <end position="627"/>
    </location>
</feature>
<dbReference type="RefSeq" id="WP_023395844.1">
    <property type="nucleotide sequence ID" value="NZ_ASGZ01000064.1"/>
</dbReference>
<comment type="caution">
    <text evidence="12">The sequence shown here is derived from an EMBL/GenBank/DDBJ whole genome shotgun (WGS) entry which is preliminary data.</text>
</comment>
<dbReference type="EC" id="3.2.1.8" evidence="3"/>
<evidence type="ECO:0000256" key="7">
    <source>
        <dbReference type="ARBA" id="ARBA00023277"/>
    </source>
</evidence>
<keyword evidence="13" id="KW-1185">Reference proteome</keyword>
<dbReference type="PANTHER" id="PTHR31490:SF88">
    <property type="entry name" value="BETA-XYLANASE"/>
    <property type="match status" value="1"/>
</dbReference>
<comment type="similarity">
    <text evidence="2">Belongs to the glycosyl hydrolase 10 (cellulase F) family.</text>
</comment>
<evidence type="ECO:0000256" key="3">
    <source>
        <dbReference type="ARBA" id="ARBA00012590"/>
    </source>
</evidence>
<comment type="catalytic activity">
    <reaction evidence="1">
        <text>Endohydrolysis of (1-&gt;4)-beta-D-xylosidic linkages in xylans.</text>
        <dbReference type="EC" id="3.2.1.8"/>
    </reaction>
</comment>
<feature type="compositionally biased region" description="Acidic residues" evidence="10">
    <location>
        <begin position="810"/>
        <end position="820"/>
    </location>
</feature>
<keyword evidence="4" id="KW-0858">Xylan degradation</keyword>
<name>V4IV81_9EURY</name>
<dbReference type="Pfam" id="PF00331">
    <property type="entry name" value="Glyco_hydro_10"/>
    <property type="match status" value="1"/>
</dbReference>
<evidence type="ECO:0000256" key="9">
    <source>
        <dbReference type="ARBA" id="ARBA00023326"/>
    </source>
</evidence>
<dbReference type="STRING" id="1324957.K933_16382"/>
<evidence type="ECO:0000313" key="12">
    <source>
        <dbReference type="EMBL" id="ESP87112.1"/>
    </source>
</evidence>